<evidence type="ECO:0000313" key="1">
    <source>
        <dbReference type="EMBL" id="MDG0859394.1"/>
    </source>
</evidence>
<accession>A0A9X4R210</accession>
<protein>
    <submittedName>
        <fullName evidence="1">XcbB/CpsF family capsular polysaccharide biosynthesis protein</fullName>
    </submittedName>
</protein>
<dbReference type="Pfam" id="PF19786">
    <property type="entry name" value="DUF6270"/>
    <property type="match status" value="1"/>
</dbReference>
<dbReference type="EMBL" id="JAMBPX010000005">
    <property type="protein sequence ID" value="MDG0859394.1"/>
    <property type="molecule type" value="Genomic_DNA"/>
</dbReference>
<evidence type="ECO:0000313" key="2">
    <source>
        <dbReference type="Proteomes" id="UP001152302"/>
    </source>
</evidence>
<sequence length="581" mass="67923">MTVKIATIGSCITRDNFNTKFNPNYKGYFDVIAHQNQTTLPSLMSNELELNVNKTFLDKSPYVQSLLYKEYSKEFLSILKEKAPDYLLIDLDPDVKFGLIKIEDNQYITANPNFKDLPQFKNLESINIIENYKAYINIWKEAVAKFFNFMKTEVPNCEVILVKARFSDLFADGTSLTKMREEKGIALQEFSKMNEVWNSLDDYIINNYDVSELDMTKKQYFLNKDHLWGPYYLHYEDKFYNAFLNKLIKTVENHKGKDAILKEGHKTIQRMYLDDEYEILNTKVVEVILNSEKNIIELARKNEVAYNLYKDLLANDYILYFHTEGISKLYKRNYVKELWRRNDLIQQGNSFYTLDEPKDKKDNRSEDNKKLLVIFTCMPAADVYDNYLMTDRMFPKFFNGIERSLVKNVHTMRIMDLNCSHGSHYINSTNNHNLEMDISNAIHRVKDELRIEEDDIVLYGASKGGTGSLYFGSKLDLKCLAIDPIISLGEYNVKDDHFLKGLRKEDISEDINNNLSKQSTKEKYIIGSENVPFNFSMISKIQGNNINKINRVDEHIKSHPDVSRNSIPEQLMLLNKMLLNK</sequence>
<dbReference type="InterPro" id="IPR046237">
    <property type="entry name" value="DUF6270"/>
</dbReference>
<dbReference type="Pfam" id="PF16929">
    <property type="entry name" value="Asp2"/>
    <property type="match status" value="1"/>
</dbReference>
<gene>
    <name evidence="1" type="ORF">M4L21_08680</name>
</gene>
<reference evidence="1" key="1">
    <citation type="submission" date="2022-05" db="EMBL/GenBank/DDBJ databases">
        <title>Comparative genomics of Staphylococcus equorum isolates.</title>
        <authorList>
            <person name="Luelf R.H."/>
        </authorList>
    </citation>
    <scope>NUCLEOTIDE SEQUENCE</scope>
    <source>
        <strain evidence="1">TMW 2.2343</strain>
    </source>
</reference>
<dbReference type="AlphaFoldDB" id="A0A9X4R210"/>
<proteinExistence type="predicted"/>
<dbReference type="RefSeq" id="WP_277581216.1">
    <property type="nucleotide sequence ID" value="NZ_JAMBPV010000003.1"/>
</dbReference>
<comment type="caution">
    <text evidence="1">The sequence shown here is derived from an EMBL/GenBank/DDBJ whole genome shotgun (WGS) entry which is preliminary data.</text>
</comment>
<organism evidence="1 2">
    <name type="scientific">Staphylococcus equorum</name>
    <dbReference type="NCBI Taxonomy" id="246432"/>
    <lineage>
        <taxon>Bacteria</taxon>
        <taxon>Bacillati</taxon>
        <taxon>Bacillota</taxon>
        <taxon>Bacilli</taxon>
        <taxon>Bacillales</taxon>
        <taxon>Staphylococcaceae</taxon>
        <taxon>Staphylococcus</taxon>
    </lineage>
</organism>
<dbReference type="InterPro" id="IPR022267">
    <property type="entry name" value="Asp2"/>
</dbReference>
<dbReference type="Proteomes" id="UP001152302">
    <property type="component" value="Unassembled WGS sequence"/>
</dbReference>
<dbReference type="NCBIfam" id="NF033892">
    <property type="entry name" value="XcbB_CpsF_sero"/>
    <property type="match status" value="1"/>
</dbReference>
<name>A0A9X4R210_9STAP</name>
<dbReference type="GO" id="GO:0015031">
    <property type="term" value="P:protein transport"/>
    <property type="evidence" value="ECO:0007669"/>
    <property type="project" value="InterPro"/>
</dbReference>